<feature type="region of interest" description="Disordered" evidence="1">
    <location>
        <begin position="17"/>
        <end position="97"/>
    </location>
</feature>
<evidence type="ECO:0000313" key="3">
    <source>
        <dbReference type="Proteomes" id="UP001055172"/>
    </source>
</evidence>
<sequence>MAVLGAVRASMTSRLRTVPSAGCTSASGPESERSRPPGVGTMHLRITMTAVGGKMVPFPGPRQSRPSKDASRRSTRGNASRKARGSHGVSRDKTSNKAVAYVVQEDVTLPNLWLVQVPGSPIHPDPSIDSPADKEKTPSAQ</sequence>
<dbReference type="Proteomes" id="UP001055172">
    <property type="component" value="Unassembled WGS sequence"/>
</dbReference>
<evidence type="ECO:0000313" key="2">
    <source>
        <dbReference type="EMBL" id="GJC85720.1"/>
    </source>
</evidence>
<gene>
    <name evidence="2" type="ORF">ColLi_08558</name>
</gene>
<feature type="compositionally biased region" description="Low complexity" evidence="1">
    <location>
        <begin position="118"/>
        <end position="130"/>
    </location>
</feature>
<keyword evidence="3" id="KW-1185">Reference proteome</keyword>
<feature type="region of interest" description="Disordered" evidence="1">
    <location>
        <begin position="116"/>
        <end position="141"/>
    </location>
</feature>
<organism evidence="2 3">
    <name type="scientific">Colletotrichum liriopes</name>
    <dbReference type="NCBI Taxonomy" id="708192"/>
    <lineage>
        <taxon>Eukaryota</taxon>
        <taxon>Fungi</taxon>
        <taxon>Dikarya</taxon>
        <taxon>Ascomycota</taxon>
        <taxon>Pezizomycotina</taxon>
        <taxon>Sordariomycetes</taxon>
        <taxon>Hypocreomycetidae</taxon>
        <taxon>Glomerellales</taxon>
        <taxon>Glomerellaceae</taxon>
        <taxon>Colletotrichum</taxon>
        <taxon>Colletotrichum spaethianum species complex</taxon>
    </lineage>
</organism>
<dbReference type="AlphaFoldDB" id="A0AA37LUD4"/>
<evidence type="ECO:0000256" key="1">
    <source>
        <dbReference type="SAM" id="MobiDB-lite"/>
    </source>
</evidence>
<reference evidence="2 3" key="1">
    <citation type="submission" date="2021-07" db="EMBL/GenBank/DDBJ databases">
        <title>Genome data of Colletotrichum spaethianum.</title>
        <authorList>
            <person name="Utami Y.D."/>
            <person name="Hiruma K."/>
        </authorList>
    </citation>
    <scope>NUCLEOTIDE SEQUENCE [LARGE SCALE GENOMIC DNA]</scope>
    <source>
        <strain evidence="2 3">MAFF 242679</strain>
    </source>
</reference>
<name>A0AA37LUD4_9PEZI</name>
<comment type="caution">
    <text evidence="2">The sequence shown here is derived from an EMBL/GenBank/DDBJ whole genome shotgun (WGS) entry which is preliminary data.</text>
</comment>
<feature type="compositionally biased region" description="Basic and acidic residues" evidence="1">
    <location>
        <begin position="131"/>
        <end position="141"/>
    </location>
</feature>
<protein>
    <submittedName>
        <fullName evidence="2">Uncharacterized protein</fullName>
    </submittedName>
</protein>
<feature type="compositionally biased region" description="Basic residues" evidence="1">
    <location>
        <begin position="73"/>
        <end position="85"/>
    </location>
</feature>
<dbReference type="EMBL" id="BPPX01000019">
    <property type="protein sequence ID" value="GJC85720.1"/>
    <property type="molecule type" value="Genomic_DNA"/>
</dbReference>
<proteinExistence type="predicted"/>
<accession>A0AA37LUD4</accession>